<dbReference type="GO" id="GO:0030552">
    <property type="term" value="F:cAMP binding"/>
    <property type="evidence" value="ECO:0007669"/>
    <property type="project" value="TreeGrafter"/>
</dbReference>
<feature type="region of interest" description="Disordered" evidence="1">
    <location>
        <begin position="283"/>
        <end position="310"/>
    </location>
</feature>
<dbReference type="InterPro" id="IPR018488">
    <property type="entry name" value="cNMP-bd_CS"/>
</dbReference>
<feature type="domain" description="Cyclic nucleotide-binding" evidence="2">
    <location>
        <begin position="330"/>
        <end position="447"/>
    </location>
</feature>
<protein>
    <recommendedName>
        <fullName evidence="2">Cyclic nucleotide-binding domain-containing protein</fullName>
    </recommendedName>
</protein>
<accession>K8EF48</accession>
<dbReference type="AlphaFoldDB" id="K8EF48"/>
<dbReference type="OrthoDB" id="417078at2759"/>
<dbReference type="PANTHER" id="PTHR11635:SF152">
    <property type="entry name" value="CAMP-DEPENDENT PROTEIN KINASE TYPE I REGULATORY SUBUNIT-RELATED"/>
    <property type="match status" value="1"/>
</dbReference>
<dbReference type="eggNOG" id="KOG1113">
    <property type="taxonomic scope" value="Eukaryota"/>
</dbReference>
<name>K8EF48_9CHLO</name>
<proteinExistence type="predicted"/>
<evidence type="ECO:0000313" key="3">
    <source>
        <dbReference type="EMBL" id="CCO16614.1"/>
    </source>
</evidence>
<feature type="region of interest" description="Disordered" evidence="1">
    <location>
        <begin position="180"/>
        <end position="259"/>
    </location>
</feature>
<evidence type="ECO:0000259" key="2">
    <source>
        <dbReference type="PROSITE" id="PS50042"/>
    </source>
</evidence>
<dbReference type="GO" id="GO:0005952">
    <property type="term" value="C:cAMP-dependent protein kinase complex"/>
    <property type="evidence" value="ECO:0007669"/>
    <property type="project" value="InterPro"/>
</dbReference>
<dbReference type="STRING" id="41875.K8EF48"/>
<dbReference type="KEGG" id="bpg:Bathy05g04990"/>
<dbReference type="EMBL" id="FO082274">
    <property type="protein sequence ID" value="CCO16614.1"/>
    <property type="molecule type" value="Genomic_DNA"/>
</dbReference>
<dbReference type="GO" id="GO:0004862">
    <property type="term" value="F:cAMP-dependent protein kinase inhibitor activity"/>
    <property type="evidence" value="ECO:0007669"/>
    <property type="project" value="TreeGrafter"/>
</dbReference>
<dbReference type="PANTHER" id="PTHR11635">
    <property type="entry name" value="CAMP-DEPENDENT PROTEIN KINASE REGULATORY CHAIN"/>
    <property type="match status" value="1"/>
</dbReference>
<dbReference type="SMART" id="SM00100">
    <property type="entry name" value="cNMP"/>
    <property type="match status" value="1"/>
</dbReference>
<dbReference type="PRINTS" id="PR00103">
    <property type="entry name" value="CAMPKINASE"/>
</dbReference>
<dbReference type="GO" id="GO:0005829">
    <property type="term" value="C:cytosol"/>
    <property type="evidence" value="ECO:0007669"/>
    <property type="project" value="TreeGrafter"/>
</dbReference>
<keyword evidence="4" id="KW-1185">Reference proteome</keyword>
<dbReference type="GO" id="GO:0034236">
    <property type="term" value="F:protein kinase A catalytic subunit binding"/>
    <property type="evidence" value="ECO:0007669"/>
    <property type="project" value="TreeGrafter"/>
</dbReference>
<dbReference type="PROSITE" id="PS00889">
    <property type="entry name" value="CNMP_BINDING_2"/>
    <property type="match status" value="1"/>
</dbReference>
<dbReference type="InterPro" id="IPR000595">
    <property type="entry name" value="cNMP-bd_dom"/>
</dbReference>
<dbReference type="GeneID" id="19016002"/>
<feature type="compositionally biased region" description="Basic and acidic residues" evidence="1">
    <location>
        <begin position="56"/>
        <end position="79"/>
    </location>
</feature>
<feature type="region of interest" description="Disordered" evidence="1">
    <location>
        <begin position="56"/>
        <end position="100"/>
    </location>
</feature>
<dbReference type="Gene3D" id="2.60.120.10">
    <property type="entry name" value="Jelly Rolls"/>
    <property type="match status" value="1"/>
</dbReference>
<organism evidence="3 4">
    <name type="scientific">Bathycoccus prasinos</name>
    <dbReference type="NCBI Taxonomy" id="41875"/>
    <lineage>
        <taxon>Eukaryota</taxon>
        <taxon>Viridiplantae</taxon>
        <taxon>Chlorophyta</taxon>
        <taxon>Mamiellophyceae</taxon>
        <taxon>Mamiellales</taxon>
        <taxon>Bathycoccaceae</taxon>
        <taxon>Bathycoccus</taxon>
    </lineage>
</organism>
<feature type="compositionally biased region" description="Acidic residues" evidence="1">
    <location>
        <begin position="80"/>
        <end position="90"/>
    </location>
</feature>
<dbReference type="InterPro" id="IPR018490">
    <property type="entry name" value="cNMP-bd_dom_sf"/>
</dbReference>
<dbReference type="CDD" id="cd00038">
    <property type="entry name" value="CAP_ED"/>
    <property type="match status" value="1"/>
</dbReference>
<evidence type="ECO:0000256" key="1">
    <source>
        <dbReference type="SAM" id="MobiDB-lite"/>
    </source>
</evidence>
<feature type="compositionally biased region" description="Polar residues" evidence="1">
    <location>
        <begin position="234"/>
        <end position="250"/>
    </location>
</feature>
<sequence length="447" mass="50109">MDDDRPRHIGESIDAYIRTHKIDDLFTRMLSATLTERPDNAREYIRKLCSNDNIKEENDTTKMMKEESDDRRKEEQEKKEDDDDREESEDGAVKSKVTVKHSDENASSYLNETLGVSHLFALLSDALVENAMSHQDPLEALSNTILKLRSSNVEVENATQKTDNILDEGTNDWENVSIAQQAPARVEDEEGCRDEPSEHEEDETEEEEEEEGSHENAEESSEDDHEIVDIVSELPSSTSTTLNNGQSSQRPAFRRRQSVSAECIDRSQLLMQMKENESIESIKSLGDKKDASHDKKMDDTVPGKEAKNEGVAATEMEREVLLKIISASPLMSRLSIQIQKELVSNLRKERAFNKGDSIIDQGGTANCLYILEQGECEVFKTVSEEEGAKKVNVVEPGTCFGELGLLHDCPRAASVICSSDDGAVVWSLDRSIFRKLVMFAGASERVD</sequence>
<dbReference type="InterPro" id="IPR050503">
    <property type="entry name" value="cAMP-dep_PK_reg_su-like"/>
</dbReference>
<feature type="compositionally biased region" description="Basic and acidic residues" evidence="1">
    <location>
        <begin position="285"/>
        <end position="308"/>
    </location>
</feature>
<dbReference type="PROSITE" id="PS50042">
    <property type="entry name" value="CNMP_BINDING_3"/>
    <property type="match status" value="1"/>
</dbReference>
<dbReference type="CDD" id="cd22961">
    <property type="entry name" value="DD_TEX55-like"/>
    <property type="match status" value="1"/>
</dbReference>
<reference evidence="3 4" key="1">
    <citation type="submission" date="2011-10" db="EMBL/GenBank/DDBJ databases">
        <authorList>
            <person name="Genoscope - CEA"/>
        </authorList>
    </citation>
    <scope>NUCLEOTIDE SEQUENCE [LARGE SCALE GENOMIC DNA]</scope>
    <source>
        <strain evidence="3 4">RCC 1105</strain>
    </source>
</reference>
<gene>
    <name evidence="3" type="ORF">Bathy05g04990</name>
</gene>
<dbReference type="RefSeq" id="XP_007513056.1">
    <property type="nucleotide sequence ID" value="XM_007512994.1"/>
</dbReference>
<feature type="compositionally biased region" description="Acidic residues" evidence="1">
    <location>
        <begin position="187"/>
        <end position="226"/>
    </location>
</feature>
<evidence type="ECO:0000313" key="4">
    <source>
        <dbReference type="Proteomes" id="UP000198341"/>
    </source>
</evidence>
<dbReference type="Pfam" id="PF00027">
    <property type="entry name" value="cNMP_binding"/>
    <property type="match status" value="1"/>
</dbReference>
<dbReference type="Proteomes" id="UP000198341">
    <property type="component" value="Chromosome 5"/>
</dbReference>
<dbReference type="SUPFAM" id="SSF51206">
    <property type="entry name" value="cAMP-binding domain-like"/>
    <property type="match status" value="1"/>
</dbReference>
<dbReference type="InterPro" id="IPR014710">
    <property type="entry name" value="RmlC-like_jellyroll"/>
</dbReference>